<gene>
    <name evidence="1" type="ORF">OIU74_005407</name>
</gene>
<dbReference type="Proteomes" id="UP001151752">
    <property type="component" value="Chromosome 7"/>
</dbReference>
<keyword evidence="2" id="KW-1185">Reference proteome</keyword>
<dbReference type="EMBL" id="JAPFFM010000011">
    <property type="protein sequence ID" value="KAJ6733621.1"/>
    <property type="molecule type" value="Genomic_DNA"/>
</dbReference>
<evidence type="ECO:0000313" key="2">
    <source>
        <dbReference type="Proteomes" id="UP001151752"/>
    </source>
</evidence>
<protein>
    <submittedName>
        <fullName evidence="1">Uncharacterized protein</fullName>
    </submittedName>
</protein>
<comment type="caution">
    <text evidence="1">The sequence shown here is derived from an EMBL/GenBank/DDBJ whole genome shotgun (WGS) entry which is preliminary data.</text>
</comment>
<reference evidence="1" key="2">
    <citation type="journal article" date="2023" name="Int. J. Mol. Sci.">
        <title>De Novo Assembly and Annotation of 11 Diverse Shrub Willow (Salix) Genomes Reveals Novel Gene Organization in Sex-Linked Regions.</title>
        <authorList>
            <person name="Hyden B."/>
            <person name="Feng K."/>
            <person name="Yates T.B."/>
            <person name="Jawdy S."/>
            <person name="Cereghino C."/>
            <person name="Smart L.B."/>
            <person name="Muchero W."/>
        </authorList>
    </citation>
    <scope>NUCLEOTIDE SEQUENCE</scope>
    <source>
        <tissue evidence="1">Shoot tip</tissue>
    </source>
</reference>
<evidence type="ECO:0000313" key="1">
    <source>
        <dbReference type="EMBL" id="KAJ6733621.1"/>
    </source>
</evidence>
<dbReference type="AlphaFoldDB" id="A0A9Q0UNU0"/>
<name>A0A9Q0UNU0_9ROSI</name>
<accession>A0A9Q0UNU0</accession>
<proteinExistence type="predicted"/>
<sequence length="121" mass="13576">MIIISGQEIRHKGGSRACSKQKLLPALWLTTTTWSLVNPLSNAQVELSTMAESYNYWDETRVTTSNEPLIVLAPGLFWRPGDKQRTAIDNIKNRSSSELQCKGESYAADIYLGFLHNELCS</sequence>
<reference evidence="1" key="1">
    <citation type="submission" date="2022-11" db="EMBL/GenBank/DDBJ databases">
        <authorList>
            <person name="Hyden B.L."/>
            <person name="Feng K."/>
            <person name="Yates T."/>
            <person name="Jawdy S."/>
            <person name="Smart L.B."/>
            <person name="Muchero W."/>
        </authorList>
    </citation>
    <scope>NUCLEOTIDE SEQUENCE</scope>
    <source>
        <tissue evidence="1">Shoot tip</tissue>
    </source>
</reference>
<organism evidence="1 2">
    <name type="scientific">Salix koriyanagi</name>
    <dbReference type="NCBI Taxonomy" id="2511006"/>
    <lineage>
        <taxon>Eukaryota</taxon>
        <taxon>Viridiplantae</taxon>
        <taxon>Streptophyta</taxon>
        <taxon>Embryophyta</taxon>
        <taxon>Tracheophyta</taxon>
        <taxon>Spermatophyta</taxon>
        <taxon>Magnoliopsida</taxon>
        <taxon>eudicotyledons</taxon>
        <taxon>Gunneridae</taxon>
        <taxon>Pentapetalae</taxon>
        <taxon>rosids</taxon>
        <taxon>fabids</taxon>
        <taxon>Malpighiales</taxon>
        <taxon>Salicaceae</taxon>
        <taxon>Saliceae</taxon>
        <taxon>Salix</taxon>
    </lineage>
</organism>